<comment type="caution">
    <text evidence="3">The sequence shown here is derived from an EMBL/GenBank/DDBJ whole genome shotgun (WGS) entry which is preliminary data.</text>
</comment>
<dbReference type="InterPro" id="IPR025420">
    <property type="entry name" value="DUF4143"/>
</dbReference>
<dbReference type="InterPro" id="IPR027417">
    <property type="entry name" value="P-loop_NTPase"/>
</dbReference>
<name>A0ABQ4GXL1_9ACTN</name>
<organism evidence="3 4">
    <name type="scientific">Microbispora siamensis</name>
    <dbReference type="NCBI Taxonomy" id="564413"/>
    <lineage>
        <taxon>Bacteria</taxon>
        <taxon>Bacillati</taxon>
        <taxon>Actinomycetota</taxon>
        <taxon>Actinomycetes</taxon>
        <taxon>Streptosporangiales</taxon>
        <taxon>Streptosporangiaceae</taxon>
        <taxon>Microbispora</taxon>
    </lineage>
</organism>
<dbReference type="PANTHER" id="PTHR43566">
    <property type="entry name" value="CONSERVED PROTEIN"/>
    <property type="match status" value="1"/>
</dbReference>
<dbReference type="Pfam" id="PF13635">
    <property type="entry name" value="DUF4143"/>
    <property type="match status" value="1"/>
</dbReference>
<protein>
    <recommendedName>
        <fullName evidence="5">ATP-binding protein</fullName>
    </recommendedName>
</protein>
<dbReference type="PANTHER" id="PTHR43566:SF2">
    <property type="entry name" value="DUF4143 DOMAIN-CONTAINING PROTEIN"/>
    <property type="match status" value="1"/>
</dbReference>
<proteinExistence type="predicted"/>
<dbReference type="EMBL" id="BOOF01000049">
    <property type="protein sequence ID" value="GIH66151.1"/>
    <property type="molecule type" value="Genomic_DNA"/>
</dbReference>
<gene>
    <name evidence="3" type="ORF">Msi02_69680</name>
</gene>
<evidence type="ECO:0008006" key="5">
    <source>
        <dbReference type="Google" id="ProtNLM"/>
    </source>
</evidence>
<dbReference type="Proteomes" id="UP000660454">
    <property type="component" value="Unassembled WGS sequence"/>
</dbReference>
<feature type="domain" description="AAA" evidence="1">
    <location>
        <begin position="20"/>
        <end position="138"/>
    </location>
</feature>
<reference evidence="3 4" key="1">
    <citation type="submission" date="2021-01" db="EMBL/GenBank/DDBJ databases">
        <title>Whole genome shotgun sequence of Microbispora siamensis NBRC 104113.</title>
        <authorList>
            <person name="Komaki H."/>
            <person name="Tamura T."/>
        </authorList>
    </citation>
    <scope>NUCLEOTIDE SEQUENCE [LARGE SCALE GENOMIC DNA]</scope>
    <source>
        <strain evidence="3 4">NBRC 104113</strain>
    </source>
</reference>
<dbReference type="RefSeq" id="WP_204052032.1">
    <property type="nucleotide sequence ID" value="NZ_BOOF01000049.1"/>
</dbReference>
<evidence type="ECO:0000259" key="1">
    <source>
        <dbReference type="Pfam" id="PF13173"/>
    </source>
</evidence>
<sequence length="415" mass="45605">MEQVGRRLRGRTERALRAFRVVIVTGPRQCGKTTLVRQILADNPGTFRSLDDSRTLAAALVDPVGFAQYGTPPRAIDEIQFGGDALVRAIKLHVDRDSEPGQYLLTGSADFLTVPGLSESLAGRAVLLDLWPFSQGELHGTPDGFVDIAFKDPGSLREGTVSRFGPRDYLELLCAGGYPEAVNLDAEDRGLWFDSLIQTITQRDVADLTGARRASELPRLLAILAARTANELVVSQINADFGLARHTTEDYIGFLRMTNLIREVPAWAGSHATRAKRRSKVHLTDTGLASHLLGADAEALLKPEDRRRGPLTETFVVNELRKQLSWSKTRAELLHFRDNSKEIDVILETPDGRVVALEVKSGLTVDAGSFRHLAAMRDRLGDAFVHGYVVSFADTPLPFGDRLTSVPISYLWEAG</sequence>
<accession>A0ABQ4GXL1</accession>
<dbReference type="InterPro" id="IPR041682">
    <property type="entry name" value="AAA_14"/>
</dbReference>
<evidence type="ECO:0000313" key="4">
    <source>
        <dbReference type="Proteomes" id="UP000660454"/>
    </source>
</evidence>
<dbReference type="Pfam" id="PF13173">
    <property type="entry name" value="AAA_14"/>
    <property type="match status" value="1"/>
</dbReference>
<evidence type="ECO:0000259" key="2">
    <source>
        <dbReference type="Pfam" id="PF13635"/>
    </source>
</evidence>
<evidence type="ECO:0000313" key="3">
    <source>
        <dbReference type="EMBL" id="GIH66151.1"/>
    </source>
</evidence>
<feature type="domain" description="DUF4143" evidence="2">
    <location>
        <begin position="202"/>
        <end position="362"/>
    </location>
</feature>
<keyword evidence="4" id="KW-1185">Reference proteome</keyword>
<dbReference type="SUPFAM" id="SSF52540">
    <property type="entry name" value="P-loop containing nucleoside triphosphate hydrolases"/>
    <property type="match status" value="1"/>
</dbReference>